<evidence type="ECO:0008006" key="5">
    <source>
        <dbReference type="Google" id="ProtNLM"/>
    </source>
</evidence>
<sequence>MFPSVPAMSILDMLPGTTGRGSTQRESEVLLTLVASGLVGLSSWQGEVNLRRPYDDRLQLGLDRLAVACARTDSSTLPTGIADLVWEWCATKPMRDWPLVFDPDAEADGELLLVDGEPSEFCREWVRATPDVVGDVHESALVRQVKDVAKALGRPELYAHWRLELTRNTLLSPAELIRLKNRFLDAAPWAEWIDESYEPVPSEGMVDGQIAVCRGCRQWMTAERDASWKCPSWRCAQGRFADDPEFRSAQGAFRLRAELVRYIALPGLPELELAEALARLGARVVLYPGLDALDVVAIWPSGFAIGVDVKDWRNPYLLARSIKRFPEWTGAHPYAYSQGYIAVPTDRTRGKDRYLRILGRHSSALSTQPQLQAVTIDELISRCPDEGVRGEVTCGP</sequence>
<gene>
    <name evidence="3" type="ORF">CP970_37625</name>
</gene>
<organism evidence="3 4">
    <name type="scientific">Streptomyces kanamyceticus</name>
    <dbReference type="NCBI Taxonomy" id="1967"/>
    <lineage>
        <taxon>Bacteria</taxon>
        <taxon>Bacillati</taxon>
        <taxon>Actinomycetota</taxon>
        <taxon>Actinomycetes</taxon>
        <taxon>Kitasatosporales</taxon>
        <taxon>Streptomycetaceae</taxon>
        <taxon>Streptomyces</taxon>
    </lineage>
</organism>
<accession>A0A5J6GNC1</accession>
<reference evidence="3 4" key="1">
    <citation type="submission" date="2017-09" db="EMBL/GenBank/DDBJ databases">
        <authorList>
            <person name="Lee N."/>
            <person name="Cho B.-K."/>
        </authorList>
    </citation>
    <scope>NUCLEOTIDE SEQUENCE [LARGE SCALE GENOMIC DNA]</scope>
    <source>
        <strain evidence="3 4">ATCC 12853</strain>
    </source>
</reference>
<name>A0A5J6GNC1_STRKN</name>
<evidence type="ECO:0000259" key="2">
    <source>
        <dbReference type="Pfam" id="PF18156"/>
    </source>
</evidence>
<protein>
    <recommendedName>
        <fullName evidence="5">REase associating with pPIWI RE domain-containing protein</fullName>
    </recommendedName>
</protein>
<feature type="domain" description="pPIWI-RE three-gene island" evidence="2">
    <location>
        <begin position="30"/>
        <end position="169"/>
    </location>
</feature>
<dbReference type="Proteomes" id="UP000325529">
    <property type="component" value="Chromosome"/>
</dbReference>
<keyword evidence="4" id="KW-1185">Reference proteome</keyword>
<dbReference type="InterPro" id="IPR041191">
    <property type="entry name" value="pPIWI_RE_Y"/>
</dbReference>
<evidence type="ECO:0000259" key="1">
    <source>
        <dbReference type="Pfam" id="PF18154"/>
    </source>
</evidence>
<dbReference type="AlphaFoldDB" id="A0A5J6GNC1"/>
<dbReference type="Pfam" id="PF18156">
    <property type="entry name" value="pPIWI_RE_Y"/>
    <property type="match status" value="1"/>
</dbReference>
<dbReference type="Pfam" id="PF18154">
    <property type="entry name" value="pPIWI_RE_REase"/>
    <property type="match status" value="1"/>
</dbReference>
<evidence type="ECO:0000313" key="4">
    <source>
        <dbReference type="Proteomes" id="UP000325529"/>
    </source>
</evidence>
<proteinExistence type="predicted"/>
<dbReference type="KEGG" id="ska:CP970_37625"/>
<feature type="domain" description="REase associating with pPIWI RE" evidence="1">
    <location>
        <begin position="267"/>
        <end position="382"/>
    </location>
</feature>
<evidence type="ECO:0000313" key="3">
    <source>
        <dbReference type="EMBL" id="QEU95892.1"/>
    </source>
</evidence>
<dbReference type="EMBL" id="CP023699">
    <property type="protein sequence ID" value="QEU95892.1"/>
    <property type="molecule type" value="Genomic_DNA"/>
</dbReference>
<dbReference type="InterPro" id="IPR040828">
    <property type="entry name" value="pPIWI_RE_REase"/>
</dbReference>